<protein>
    <submittedName>
        <fullName evidence="2">Pentapeptide repeat-containing protein</fullName>
    </submittedName>
</protein>
<feature type="transmembrane region" description="Helical" evidence="1">
    <location>
        <begin position="44"/>
        <end position="63"/>
    </location>
</feature>
<keyword evidence="1" id="KW-0472">Membrane</keyword>
<organism evidence="2">
    <name type="scientific">Candidatus Kentrum sp. LPFa</name>
    <dbReference type="NCBI Taxonomy" id="2126335"/>
    <lineage>
        <taxon>Bacteria</taxon>
        <taxon>Pseudomonadati</taxon>
        <taxon>Pseudomonadota</taxon>
        <taxon>Gammaproteobacteria</taxon>
        <taxon>Candidatus Kentrum</taxon>
    </lineage>
</organism>
<dbReference type="InterPro" id="IPR051082">
    <property type="entry name" value="Pentapeptide-BTB/POZ_domain"/>
</dbReference>
<dbReference type="Gene3D" id="2.160.20.80">
    <property type="entry name" value="E3 ubiquitin-protein ligase SopA"/>
    <property type="match status" value="1"/>
</dbReference>
<keyword evidence="1" id="KW-0812">Transmembrane</keyword>
<name>A0A450WTH0_9GAMM</name>
<reference evidence="2" key="1">
    <citation type="submission" date="2019-02" db="EMBL/GenBank/DDBJ databases">
        <authorList>
            <person name="Gruber-Vodicka R. H."/>
            <person name="Seah K. B. B."/>
        </authorList>
    </citation>
    <scope>NUCLEOTIDE SEQUENCE</scope>
    <source>
        <strain evidence="2">BECK_S313</strain>
    </source>
</reference>
<sequence>MNRFTRIIKKALWFLYTFSGLRHIREMGQVKEPSAPDYQKPPTLFLWIIGLYVALYGIAATRYEARLDRVENRVNAVVAQLATPDDAAFKSLVAQIRDIQRMKTPLEPSLLWPFDSLWDKENKGHFVLASFFSEAPNPEIAQWTRDTIKAWKGRLAGVNLAGMDLTGARLSGANLSGAWLWKADLSGAWLWKADLSGAVLSGTDLPGARLSDANLSGAVLGGVWGEIRNWQQIVSIENANIFDVKDAPEGFREWALERGAVELDAAAWQAFVENDYKSVSEK</sequence>
<evidence type="ECO:0000256" key="1">
    <source>
        <dbReference type="SAM" id="Phobius"/>
    </source>
</evidence>
<dbReference type="PANTHER" id="PTHR14136:SF17">
    <property type="entry name" value="BTB_POZ DOMAIN-CONTAINING PROTEIN KCTD9"/>
    <property type="match status" value="1"/>
</dbReference>
<keyword evidence="1" id="KW-1133">Transmembrane helix</keyword>
<evidence type="ECO:0000313" key="2">
    <source>
        <dbReference type="EMBL" id="VFK20310.1"/>
    </source>
</evidence>
<dbReference type="AlphaFoldDB" id="A0A450WTH0"/>
<dbReference type="EMBL" id="CAADFK010000206">
    <property type="protein sequence ID" value="VFK20310.1"/>
    <property type="molecule type" value="Genomic_DNA"/>
</dbReference>
<dbReference type="SUPFAM" id="SSF141571">
    <property type="entry name" value="Pentapeptide repeat-like"/>
    <property type="match status" value="1"/>
</dbReference>
<accession>A0A450WTH0</accession>
<gene>
    <name evidence="2" type="ORF">BECKLPF1236B_GA0070989_12066</name>
</gene>
<dbReference type="PANTHER" id="PTHR14136">
    <property type="entry name" value="BTB_POZ DOMAIN-CONTAINING PROTEIN KCTD9"/>
    <property type="match status" value="1"/>
</dbReference>
<dbReference type="InterPro" id="IPR001646">
    <property type="entry name" value="5peptide_repeat"/>
</dbReference>
<proteinExistence type="predicted"/>
<dbReference type="Pfam" id="PF00805">
    <property type="entry name" value="Pentapeptide"/>
    <property type="match status" value="1"/>
</dbReference>